<organism evidence="1 2">
    <name type="scientific">Pediococcus acidilactici DSM 20284</name>
    <dbReference type="NCBI Taxonomy" id="862514"/>
    <lineage>
        <taxon>Bacteria</taxon>
        <taxon>Bacillati</taxon>
        <taxon>Bacillota</taxon>
        <taxon>Bacilli</taxon>
        <taxon>Lactobacillales</taxon>
        <taxon>Lactobacillaceae</taxon>
        <taxon>Pediococcus</taxon>
        <taxon>Pediococcus acidilactici group</taxon>
    </lineage>
</organism>
<gene>
    <name evidence="1" type="ORF">HMPREF0623_1583</name>
</gene>
<keyword evidence="2" id="KW-1185">Reference proteome</keyword>
<accession>E0NHR0</accession>
<dbReference type="EMBL" id="AEEG01000008">
    <property type="protein sequence ID" value="EFL95077.1"/>
    <property type="molecule type" value="Genomic_DNA"/>
</dbReference>
<reference evidence="1" key="1">
    <citation type="submission" date="2010-07" db="EMBL/GenBank/DDBJ databases">
        <authorList>
            <person name="Muzny D."/>
            <person name="Qin X."/>
            <person name="Deng J."/>
            <person name="Jiang H."/>
            <person name="Liu Y."/>
            <person name="Qu J."/>
            <person name="Song X.-Z."/>
            <person name="Zhang L."/>
            <person name="Thornton R."/>
            <person name="Coyle M."/>
            <person name="Francisco L."/>
            <person name="Jackson L."/>
            <person name="Javaid M."/>
            <person name="Korchina V."/>
            <person name="Kovar C."/>
            <person name="Mata R."/>
            <person name="Mathew T."/>
            <person name="Ngo R."/>
            <person name="Nguyen L."/>
            <person name="Nguyen N."/>
            <person name="Okwuonu G."/>
            <person name="Ongeri F."/>
            <person name="Pham C."/>
            <person name="Simmons D."/>
            <person name="Wilczek-Boney K."/>
            <person name="Hale W."/>
            <person name="Jakkamsetti A."/>
            <person name="Pham P."/>
            <person name="Ruth R."/>
            <person name="San Lucas F."/>
            <person name="Warren J."/>
            <person name="Zhang J."/>
            <person name="Zhao Z."/>
            <person name="Zhou C."/>
            <person name="Zhu D."/>
            <person name="Lee S."/>
            <person name="Bess C."/>
            <person name="Blankenburg K."/>
            <person name="Forbes L."/>
            <person name="Fu Q."/>
            <person name="Gubbala S."/>
            <person name="Hirani K."/>
            <person name="Jayaseelan J.C."/>
            <person name="Lara F."/>
            <person name="Munidasa M."/>
            <person name="Palculict T."/>
            <person name="Patil S."/>
            <person name="Pu L.-L."/>
            <person name="Saada N."/>
            <person name="Tang L."/>
            <person name="Weissenberger G."/>
            <person name="Zhu Y."/>
            <person name="Hemphill L."/>
            <person name="Shang Y."/>
            <person name="Youmans B."/>
            <person name="Ayvaz T."/>
            <person name="Ross M."/>
            <person name="Santibanez J."/>
            <person name="Aqrawi P."/>
            <person name="Gross S."/>
            <person name="Joshi V."/>
            <person name="Fowler G."/>
            <person name="Nazareth L."/>
            <person name="Reid J."/>
            <person name="Worley K."/>
            <person name="Petrosino J."/>
            <person name="Highlander S."/>
            <person name="Gibbs R."/>
        </authorList>
    </citation>
    <scope>NUCLEOTIDE SEQUENCE [LARGE SCALE GENOMIC DNA]</scope>
    <source>
        <strain evidence="1">DSM 20284</strain>
    </source>
</reference>
<name>E0NHR0_PEDAC</name>
<evidence type="ECO:0000313" key="1">
    <source>
        <dbReference type="EMBL" id="EFL95077.1"/>
    </source>
</evidence>
<protein>
    <submittedName>
        <fullName evidence="1">Uncharacterized protein</fullName>
    </submittedName>
</protein>
<evidence type="ECO:0000313" key="2">
    <source>
        <dbReference type="Proteomes" id="UP000004470"/>
    </source>
</evidence>
<dbReference type="Proteomes" id="UP000004470">
    <property type="component" value="Unassembled WGS sequence"/>
</dbReference>
<dbReference type="AlphaFoldDB" id="E0NHR0"/>
<sequence length="45" mass="5525">MYKKTRKCQENTKKINQIHFYASADNMYKKKKSHKQIVKSLKFIF</sequence>
<dbReference type="HOGENOM" id="CLU_3203152_0_0_9"/>
<comment type="caution">
    <text evidence="1">The sequence shown here is derived from an EMBL/GenBank/DDBJ whole genome shotgun (WGS) entry which is preliminary data.</text>
</comment>
<proteinExistence type="predicted"/>